<dbReference type="EMBL" id="LKAM01000011">
    <property type="protein sequence ID" value="KUM46605.1"/>
    <property type="molecule type" value="Genomic_DNA"/>
</dbReference>
<evidence type="ECO:0000313" key="2">
    <source>
        <dbReference type="EMBL" id="KUM46605.1"/>
    </source>
</evidence>
<organism evidence="2">
    <name type="scientific">Picea glauca</name>
    <name type="common">White spruce</name>
    <name type="synonym">Pinus glauca</name>
    <dbReference type="NCBI Taxonomy" id="3330"/>
    <lineage>
        <taxon>Eukaryota</taxon>
        <taxon>Viridiplantae</taxon>
        <taxon>Streptophyta</taxon>
        <taxon>Embryophyta</taxon>
        <taxon>Tracheophyta</taxon>
        <taxon>Spermatophyta</taxon>
        <taxon>Pinopsida</taxon>
        <taxon>Pinidae</taxon>
        <taxon>Conifers I</taxon>
        <taxon>Pinales</taxon>
        <taxon>Pinaceae</taxon>
        <taxon>Picea</taxon>
    </lineage>
</organism>
<proteinExistence type="predicted"/>
<accession>A0A101LWG5</accession>
<name>A0A101LWG5_PICGL</name>
<geneLocation type="mitochondrion" evidence="2"/>
<dbReference type="AlphaFoldDB" id="A0A101LWG5"/>
<keyword evidence="2" id="KW-0496">Mitochondrion</keyword>
<sequence length="70" mass="7625">MKEGEQGGLFAPPLRSGLHRPRQAEISPSYRSGVRPSSSVSTYTDPLLSAARSKQALRSGLFRMAHQSLL</sequence>
<feature type="region of interest" description="Disordered" evidence="1">
    <location>
        <begin position="1"/>
        <end position="42"/>
    </location>
</feature>
<protein>
    <submittedName>
        <fullName evidence="2">Uncharacterized protein</fullName>
    </submittedName>
</protein>
<gene>
    <name evidence="2" type="ORF">ABT39_MTgene1707</name>
</gene>
<reference evidence="2" key="1">
    <citation type="journal article" date="2015" name="Genome Biol. Evol.">
        <title>Organellar Genomes of White Spruce (Picea glauca): Assembly and Annotation.</title>
        <authorList>
            <person name="Jackman S.D."/>
            <person name="Warren R.L."/>
            <person name="Gibb E.A."/>
            <person name="Vandervalk B.P."/>
            <person name="Mohamadi H."/>
            <person name="Chu J."/>
            <person name="Raymond A."/>
            <person name="Pleasance S."/>
            <person name="Coope R."/>
            <person name="Wildung M.R."/>
            <person name="Ritland C.E."/>
            <person name="Bousquet J."/>
            <person name="Jones S.J."/>
            <person name="Bohlmann J."/>
            <person name="Birol I."/>
        </authorList>
    </citation>
    <scope>NUCLEOTIDE SEQUENCE [LARGE SCALE GENOMIC DNA]</scope>
    <source>
        <tissue evidence="2">Flushing bud</tissue>
    </source>
</reference>
<comment type="caution">
    <text evidence="2">The sequence shown here is derived from an EMBL/GenBank/DDBJ whole genome shotgun (WGS) entry which is preliminary data.</text>
</comment>
<evidence type="ECO:0000256" key="1">
    <source>
        <dbReference type="SAM" id="MobiDB-lite"/>
    </source>
</evidence>